<dbReference type="Proteomes" id="UP000054558">
    <property type="component" value="Unassembled WGS sequence"/>
</dbReference>
<feature type="compositionally biased region" description="Polar residues" evidence="1">
    <location>
        <begin position="231"/>
        <end position="246"/>
    </location>
</feature>
<protein>
    <submittedName>
        <fullName evidence="2">Uncharacterized protein</fullName>
    </submittedName>
</protein>
<dbReference type="OMA" id="KAEQKRC"/>
<sequence length="294" mass="31530">MAESLASFLPVFNRAKGRLSPSSPNYEIAVLFDFLFTLKLTPDGSALQARVTDFHSHSWTTELSPKQLLDLRDDIGVGGTWEDFLQFLRQAFTSEHVVVQLGGPASAIGGEGATSAWLVGRKQATGLKVDLELSPVAVGQRDDLKSAVAINLHSAFQDLQGKFQQEQSHTSQLEQELAREKARAEQMQARILGGRHSSRSRRGDASPLEPVSASMAPTMTATARTQEPFPATQSQTQGSQPLGSQPRSPPPVASTSPAPAATAPTVKKGGRPMPKRARRKPLGTKIGSAEDDEG</sequence>
<feature type="compositionally biased region" description="Basic residues" evidence="1">
    <location>
        <begin position="268"/>
        <end position="282"/>
    </location>
</feature>
<evidence type="ECO:0000313" key="2">
    <source>
        <dbReference type="EMBL" id="GAQ81994.1"/>
    </source>
</evidence>
<dbReference type="OrthoDB" id="775087at2759"/>
<evidence type="ECO:0000313" key="3">
    <source>
        <dbReference type="Proteomes" id="UP000054558"/>
    </source>
</evidence>
<proteinExistence type="predicted"/>
<evidence type="ECO:0000256" key="1">
    <source>
        <dbReference type="SAM" id="MobiDB-lite"/>
    </source>
</evidence>
<keyword evidence="3" id="KW-1185">Reference proteome</keyword>
<dbReference type="EMBL" id="DF237046">
    <property type="protein sequence ID" value="GAQ81994.1"/>
    <property type="molecule type" value="Genomic_DNA"/>
</dbReference>
<feature type="region of interest" description="Disordered" evidence="1">
    <location>
        <begin position="165"/>
        <end position="294"/>
    </location>
</feature>
<dbReference type="AlphaFoldDB" id="A0A0U9HJC7"/>
<feature type="compositionally biased region" description="Low complexity" evidence="1">
    <location>
        <begin position="253"/>
        <end position="266"/>
    </location>
</feature>
<accession>A0A0U9HJC7</accession>
<dbReference type="PANTHER" id="PTHR35770:SF1">
    <property type="entry name" value="U2 SMALL NUCLEAR RIBONUCLEOPROTEIN AUXILIARY FACTOR-LIKE PROTEIN"/>
    <property type="match status" value="1"/>
</dbReference>
<dbReference type="PANTHER" id="PTHR35770">
    <property type="entry name" value="U2 SMALL NUCLEAR RIBONUCLEOPROTEIN AUXILIARY FACTOR-LIKE PROTEIN"/>
    <property type="match status" value="1"/>
</dbReference>
<organism evidence="2 3">
    <name type="scientific">Klebsormidium nitens</name>
    <name type="common">Green alga</name>
    <name type="synonym">Ulothrix nitens</name>
    <dbReference type="NCBI Taxonomy" id="105231"/>
    <lineage>
        <taxon>Eukaryota</taxon>
        <taxon>Viridiplantae</taxon>
        <taxon>Streptophyta</taxon>
        <taxon>Klebsormidiophyceae</taxon>
        <taxon>Klebsormidiales</taxon>
        <taxon>Klebsormidiaceae</taxon>
        <taxon>Klebsormidium</taxon>
    </lineage>
</organism>
<feature type="compositionally biased region" description="Low complexity" evidence="1">
    <location>
        <begin position="212"/>
        <end position="225"/>
    </location>
</feature>
<feature type="compositionally biased region" description="Polar residues" evidence="1">
    <location>
        <begin position="165"/>
        <end position="174"/>
    </location>
</feature>
<reference evidence="2 3" key="1">
    <citation type="journal article" date="2014" name="Nat. Commun.">
        <title>Klebsormidium flaccidum genome reveals primary factors for plant terrestrial adaptation.</title>
        <authorList>
            <person name="Hori K."/>
            <person name="Maruyama F."/>
            <person name="Fujisawa T."/>
            <person name="Togashi T."/>
            <person name="Yamamoto N."/>
            <person name="Seo M."/>
            <person name="Sato S."/>
            <person name="Yamada T."/>
            <person name="Mori H."/>
            <person name="Tajima N."/>
            <person name="Moriyama T."/>
            <person name="Ikeuchi M."/>
            <person name="Watanabe M."/>
            <person name="Wada H."/>
            <person name="Kobayashi K."/>
            <person name="Saito M."/>
            <person name="Masuda T."/>
            <person name="Sasaki-Sekimoto Y."/>
            <person name="Mashiguchi K."/>
            <person name="Awai K."/>
            <person name="Shimojima M."/>
            <person name="Masuda S."/>
            <person name="Iwai M."/>
            <person name="Nobusawa T."/>
            <person name="Narise T."/>
            <person name="Kondo S."/>
            <person name="Saito H."/>
            <person name="Sato R."/>
            <person name="Murakawa M."/>
            <person name="Ihara Y."/>
            <person name="Oshima-Yamada Y."/>
            <person name="Ohtaka K."/>
            <person name="Satoh M."/>
            <person name="Sonobe K."/>
            <person name="Ishii M."/>
            <person name="Ohtani R."/>
            <person name="Kanamori-Sato M."/>
            <person name="Honoki R."/>
            <person name="Miyazaki D."/>
            <person name="Mochizuki H."/>
            <person name="Umetsu J."/>
            <person name="Higashi K."/>
            <person name="Shibata D."/>
            <person name="Kamiya Y."/>
            <person name="Sato N."/>
            <person name="Nakamura Y."/>
            <person name="Tabata S."/>
            <person name="Ida S."/>
            <person name="Kurokawa K."/>
            <person name="Ohta H."/>
        </authorList>
    </citation>
    <scope>NUCLEOTIDE SEQUENCE [LARGE SCALE GENOMIC DNA]</scope>
    <source>
        <strain evidence="2 3">NIES-2285</strain>
    </source>
</reference>
<name>A0A0U9HJC7_KLENI</name>
<gene>
    <name evidence="2" type="ORF">KFL_000970200</name>
</gene>